<dbReference type="Pfam" id="PF13676">
    <property type="entry name" value="TIR_2"/>
    <property type="match status" value="1"/>
</dbReference>
<reference evidence="3" key="1">
    <citation type="submission" date="2017-03" db="EMBL/GenBank/DDBJ databases">
        <title>Phytopthora megakarya and P. palmivora, two closely related causual agents of cacao black pod achieved similar genome size and gene model numbers by different mechanisms.</title>
        <authorList>
            <person name="Ali S."/>
            <person name="Shao J."/>
            <person name="Larry D.J."/>
            <person name="Kronmiller B."/>
            <person name="Shen D."/>
            <person name="Strem M.D."/>
            <person name="Melnick R.L."/>
            <person name="Guiltinan M.J."/>
            <person name="Tyler B.M."/>
            <person name="Meinhardt L.W."/>
            <person name="Bailey B.A."/>
        </authorList>
    </citation>
    <scope>NUCLEOTIDE SEQUENCE [LARGE SCALE GENOMIC DNA]</scope>
    <source>
        <strain evidence="3">zdho120</strain>
    </source>
</reference>
<dbReference type="AlphaFoldDB" id="A0A225UEI1"/>
<feature type="domain" description="TIR" evidence="1">
    <location>
        <begin position="85"/>
        <end position="188"/>
    </location>
</feature>
<keyword evidence="3" id="KW-1185">Reference proteome</keyword>
<dbReference type="InterPro" id="IPR035897">
    <property type="entry name" value="Toll_tir_struct_dom_sf"/>
</dbReference>
<proteinExistence type="predicted"/>
<dbReference type="InterPro" id="IPR000157">
    <property type="entry name" value="TIR_dom"/>
</dbReference>
<organism evidence="2 3">
    <name type="scientific">Phytophthora megakarya</name>
    <dbReference type="NCBI Taxonomy" id="4795"/>
    <lineage>
        <taxon>Eukaryota</taxon>
        <taxon>Sar</taxon>
        <taxon>Stramenopiles</taxon>
        <taxon>Oomycota</taxon>
        <taxon>Peronosporomycetes</taxon>
        <taxon>Peronosporales</taxon>
        <taxon>Peronosporaceae</taxon>
        <taxon>Phytophthora</taxon>
    </lineage>
</organism>
<comment type="caution">
    <text evidence="2">The sequence shown here is derived from an EMBL/GenBank/DDBJ whole genome shotgun (WGS) entry which is preliminary data.</text>
</comment>
<dbReference type="STRING" id="4795.A0A225UEI1"/>
<gene>
    <name evidence="2" type="ORF">PHMEG_00039947</name>
</gene>
<accession>A0A225UEI1</accession>
<dbReference type="EMBL" id="NBNE01020192">
    <property type="protein sequence ID" value="OWY91465.1"/>
    <property type="molecule type" value="Genomic_DNA"/>
</dbReference>
<protein>
    <recommendedName>
        <fullName evidence="1">TIR domain-containing protein</fullName>
    </recommendedName>
</protein>
<sequence>MTRGHASLDGIRDEIEKHRYVTKQRNLACSRQLARSTDDLSEERSHRSTVLRMLNDAQISTTIVSWDPNTTNVTSPNSLEEGRFVFISHGDNHAEFVQQFTSQLMEAGVPCYSDQSVSEHDFYSRIQIAQKTIQRCSCFIVLLSKQTMTSELVRDQLAFAEDKGRPIFPLVLNDLNPGLDKRYTLVRSDLFHFMTNGMGFKTSFDMLISALQLHCDFDVHNSHVNHKK</sequence>
<dbReference type="GO" id="GO:0007165">
    <property type="term" value="P:signal transduction"/>
    <property type="evidence" value="ECO:0007669"/>
    <property type="project" value="InterPro"/>
</dbReference>
<dbReference type="Proteomes" id="UP000198211">
    <property type="component" value="Unassembled WGS sequence"/>
</dbReference>
<evidence type="ECO:0000313" key="2">
    <source>
        <dbReference type="EMBL" id="OWY91465.1"/>
    </source>
</evidence>
<evidence type="ECO:0000313" key="3">
    <source>
        <dbReference type="Proteomes" id="UP000198211"/>
    </source>
</evidence>
<dbReference type="OrthoDB" id="10008164at2759"/>
<name>A0A225UEI1_9STRA</name>
<evidence type="ECO:0000259" key="1">
    <source>
        <dbReference type="Pfam" id="PF13676"/>
    </source>
</evidence>
<dbReference type="Gene3D" id="3.40.50.10140">
    <property type="entry name" value="Toll/interleukin-1 receptor homology (TIR) domain"/>
    <property type="match status" value="1"/>
</dbReference>
<dbReference type="SUPFAM" id="SSF52200">
    <property type="entry name" value="Toll/Interleukin receptor TIR domain"/>
    <property type="match status" value="1"/>
</dbReference>